<dbReference type="InterPro" id="IPR027417">
    <property type="entry name" value="P-loop_NTPase"/>
</dbReference>
<dbReference type="InterPro" id="IPR030386">
    <property type="entry name" value="G_GB1_RHD3_dom"/>
</dbReference>
<keyword evidence="1" id="KW-0812">Transmembrane</keyword>
<accession>A0A833V3Z0</accession>
<evidence type="ECO:0000256" key="5">
    <source>
        <dbReference type="ARBA" id="ARBA00022989"/>
    </source>
</evidence>
<keyword evidence="9" id="KW-0175">Coiled coil</keyword>
<dbReference type="GO" id="GO:0005525">
    <property type="term" value="F:GTP binding"/>
    <property type="evidence" value="ECO:0007669"/>
    <property type="project" value="UniProtKB-KW"/>
</dbReference>
<comment type="similarity">
    <text evidence="8">Belongs to the TRAFAC class dynamin-like GTPase superfamily. GB1/RHD3 GTPase family.</text>
</comment>
<dbReference type="Pfam" id="PF05879">
    <property type="entry name" value="RHD3_GTPase"/>
    <property type="match status" value="1"/>
</dbReference>
<sequence length="644" mass="72390">MESLLRTMTEPKGGGGDKAISGLNESDSARIESDQSPQWVAGPVQLIGGDGTFYDEAIDDVINSKERWDHGTPYAIISVLGSQSPGRSSLLNSLFGVKFKDDDDSRGRNQNMRGVWLSRCAKPPLLVMDIELSDAKEDGLSFEKQTVLFAWALSDLLVVNMSLQEINRDAGGNIPLLRALLEQRSIDKLDSGQTKMLVVIHGYDDKLPFAKLHEDVLTKLQKLWASIHSPSLILSEFFEVLVVGLPDSKSKPQDFEEKVLKMRRWLSKEDITGFRKDRILALGFSLSARGVWDAIRQKKQLGVFLFGHKMTVSDTICANIVSEILKPESNQDLLSLKEGGRGASKEFTEKLASLLEATLTRFDTETQLYDEDVRHKKRGELEKSICGLVESTCKDILAGLHIKAFNESKQEIANQLSKAEDPTSGIDDAVKDSITKFVESCEDLSSRYSDLFNEHRVALEIELNAISEIIASNIEEKRKREEAECAKNEAELKAQDAMTQVKRIKETASLEIEQYKREVTTARSEAQRSKEETKQIAKQSVEEIHRISRLAKQETEHVKKELEIVKEEQRKEREQAKEAAEVEARRRANHMRLDMVRAVVVVARVVVFRDPTVIVDILDFALWHGKRSKGETQTLGSDSGIKLI</sequence>
<evidence type="ECO:0000256" key="10">
    <source>
        <dbReference type="SAM" id="MobiDB-lite"/>
    </source>
</evidence>
<gene>
    <name evidence="12" type="ORF">FCM35_KLT12861</name>
</gene>
<dbReference type="GO" id="GO:0003924">
    <property type="term" value="F:GTPase activity"/>
    <property type="evidence" value="ECO:0007669"/>
    <property type="project" value="TreeGrafter"/>
</dbReference>
<keyword evidence="3" id="KW-0378">Hydrolase</keyword>
<feature type="domain" description="GB1/RHD3-type G" evidence="11">
    <location>
        <begin position="71"/>
        <end position="178"/>
    </location>
</feature>
<organism evidence="12 13">
    <name type="scientific">Carex littledalei</name>
    <dbReference type="NCBI Taxonomy" id="544730"/>
    <lineage>
        <taxon>Eukaryota</taxon>
        <taxon>Viridiplantae</taxon>
        <taxon>Streptophyta</taxon>
        <taxon>Embryophyta</taxon>
        <taxon>Tracheophyta</taxon>
        <taxon>Spermatophyta</taxon>
        <taxon>Magnoliopsida</taxon>
        <taxon>Liliopsida</taxon>
        <taxon>Poales</taxon>
        <taxon>Cyperaceae</taxon>
        <taxon>Cyperoideae</taxon>
        <taxon>Cariceae</taxon>
        <taxon>Carex</taxon>
        <taxon>Carex subgen. Euthyceras</taxon>
    </lineage>
</organism>
<evidence type="ECO:0000256" key="8">
    <source>
        <dbReference type="PROSITE-ProRule" id="PRU01052"/>
    </source>
</evidence>
<keyword evidence="6" id="KW-0342">GTP-binding</keyword>
<evidence type="ECO:0000256" key="4">
    <source>
        <dbReference type="ARBA" id="ARBA00022824"/>
    </source>
</evidence>
<evidence type="ECO:0000256" key="6">
    <source>
        <dbReference type="ARBA" id="ARBA00023134"/>
    </source>
</evidence>
<dbReference type="OrthoDB" id="695708at2759"/>
<comment type="caution">
    <text evidence="12">The sequence shown here is derived from an EMBL/GenBank/DDBJ whole genome shotgun (WGS) entry which is preliminary data.</text>
</comment>
<dbReference type="AlphaFoldDB" id="A0A833V3Z0"/>
<evidence type="ECO:0000256" key="9">
    <source>
        <dbReference type="SAM" id="Coils"/>
    </source>
</evidence>
<evidence type="ECO:0000256" key="1">
    <source>
        <dbReference type="ARBA" id="ARBA00022692"/>
    </source>
</evidence>
<reference evidence="12" key="1">
    <citation type="submission" date="2020-01" db="EMBL/GenBank/DDBJ databases">
        <title>Genome sequence of Kobresia littledalei, the first chromosome-level genome in the family Cyperaceae.</title>
        <authorList>
            <person name="Qu G."/>
        </authorList>
    </citation>
    <scope>NUCLEOTIDE SEQUENCE</scope>
    <source>
        <strain evidence="12">C.B.Clarke</strain>
        <tissue evidence="12">Leaf</tissue>
    </source>
</reference>
<dbReference type="Gene3D" id="3.40.50.300">
    <property type="entry name" value="P-loop containing nucleotide triphosphate hydrolases"/>
    <property type="match status" value="1"/>
</dbReference>
<feature type="region of interest" description="Disordered" evidence="10">
    <location>
        <begin position="1"/>
        <end position="23"/>
    </location>
</feature>
<dbReference type="PROSITE" id="PS51715">
    <property type="entry name" value="G_GB1_RHD3"/>
    <property type="match status" value="1"/>
</dbReference>
<dbReference type="InterPro" id="IPR046758">
    <property type="entry name" value="Sey1/RHD3-like_3HB"/>
</dbReference>
<dbReference type="Proteomes" id="UP000623129">
    <property type="component" value="Unassembled WGS sequence"/>
</dbReference>
<dbReference type="PANTHER" id="PTHR45923:SF2">
    <property type="entry name" value="PROTEIN SEY1"/>
    <property type="match status" value="1"/>
</dbReference>
<protein>
    <submittedName>
        <fullName evidence="12">Protein ROOT HAIR DEFECTIVE 3</fullName>
    </submittedName>
</protein>
<dbReference type="PANTHER" id="PTHR45923">
    <property type="entry name" value="PROTEIN SEY1"/>
    <property type="match status" value="1"/>
</dbReference>
<keyword evidence="5" id="KW-1133">Transmembrane helix</keyword>
<evidence type="ECO:0000256" key="7">
    <source>
        <dbReference type="ARBA" id="ARBA00023136"/>
    </source>
</evidence>
<keyword evidence="4" id="KW-0256">Endoplasmic reticulum</keyword>
<evidence type="ECO:0000259" key="11">
    <source>
        <dbReference type="PROSITE" id="PS51715"/>
    </source>
</evidence>
<proteinExistence type="inferred from homology"/>
<keyword evidence="13" id="KW-1185">Reference proteome</keyword>
<feature type="coiled-coil region" evidence="9">
    <location>
        <begin position="471"/>
        <end position="586"/>
    </location>
</feature>
<evidence type="ECO:0000313" key="13">
    <source>
        <dbReference type="Proteomes" id="UP000623129"/>
    </source>
</evidence>
<dbReference type="InterPro" id="IPR008803">
    <property type="entry name" value="RHD3/Sey1"/>
</dbReference>
<evidence type="ECO:0000256" key="3">
    <source>
        <dbReference type="ARBA" id="ARBA00022801"/>
    </source>
</evidence>
<keyword evidence="7" id="KW-0472">Membrane</keyword>
<dbReference type="SUPFAM" id="SSF52540">
    <property type="entry name" value="P-loop containing nucleoside triphosphate hydrolases"/>
    <property type="match status" value="1"/>
</dbReference>
<evidence type="ECO:0000256" key="2">
    <source>
        <dbReference type="ARBA" id="ARBA00022741"/>
    </source>
</evidence>
<evidence type="ECO:0000313" key="12">
    <source>
        <dbReference type="EMBL" id="KAF3322872.1"/>
    </source>
</evidence>
<dbReference type="EMBL" id="SWLB01000024">
    <property type="protein sequence ID" value="KAF3322872.1"/>
    <property type="molecule type" value="Genomic_DNA"/>
</dbReference>
<dbReference type="Pfam" id="PF20428">
    <property type="entry name" value="Sey1_3HB"/>
    <property type="match status" value="1"/>
</dbReference>
<dbReference type="GO" id="GO:0005783">
    <property type="term" value="C:endoplasmic reticulum"/>
    <property type="evidence" value="ECO:0007669"/>
    <property type="project" value="TreeGrafter"/>
</dbReference>
<name>A0A833V3Z0_9POAL</name>
<dbReference type="GO" id="GO:0016320">
    <property type="term" value="P:endoplasmic reticulum membrane fusion"/>
    <property type="evidence" value="ECO:0007669"/>
    <property type="project" value="TreeGrafter"/>
</dbReference>
<keyword evidence="2" id="KW-0547">Nucleotide-binding</keyword>